<dbReference type="AlphaFoldDB" id="A0A0S1XAQ9"/>
<dbReference type="Pfam" id="PF01022">
    <property type="entry name" value="HTH_5"/>
    <property type="match status" value="1"/>
</dbReference>
<dbReference type="OMA" id="PMEVRRY"/>
<protein>
    <recommendedName>
        <fullName evidence="1">HTH arsR-type domain-containing protein</fullName>
    </recommendedName>
</protein>
<dbReference type="Proteomes" id="UP000066042">
    <property type="component" value="Chromosome"/>
</dbReference>
<dbReference type="InterPro" id="IPR036390">
    <property type="entry name" value="WH_DNA-bd_sf"/>
</dbReference>
<dbReference type="GeneID" id="26136213"/>
<dbReference type="PATRIC" id="fig|55802.8.peg.935"/>
<accession>A0A0S1XAQ9</accession>
<dbReference type="STRING" id="55802.TBCH5v1_0939"/>
<name>A0A0S1XAQ9_THEBA</name>
<dbReference type="InterPro" id="IPR036388">
    <property type="entry name" value="WH-like_DNA-bd_sf"/>
</dbReference>
<dbReference type="GO" id="GO:0003700">
    <property type="term" value="F:DNA-binding transcription factor activity"/>
    <property type="evidence" value="ECO:0007669"/>
    <property type="project" value="InterPro"/>
</dbReference>
<proteinExistence type="predicted"/>
<reference evidence="2 3" key="1">
    <citation type="journal article" date="2016" name="Genome Announc.">
        <title>Complete genome sequence of the hyperthermophilic and piezophilic archaeon Thermococcus barophilus Ch5, capable of growth at the expense of hydrogenogenesis from carbon monoxide and formate.</title>
        <authorList>
            <person name="Oger P."/>
            <person name="Sokolova T.G."/>
            <person name="Kozhevnikova D.A."/>
            <person name="Taranov E.A."/>
            <person name="Vannier P."/>
            <person name="Lee H.S."/>
            <person name="Kwon K.K."/>
            <person name="Kang S.G."/>
            <person name="Lee J.H."/>
            <person name="Bonch-Osmolovskaya E.A."/>
            <person name="Lebedinsky A.V."/>
        </authorList>
    </citation>
    <scope>NUCLEOTIDE SEQUENCE [LARGE SCALE GENOMIC DNA]</scope>
    <source>
        <strain evidence="3">Ch5</strain>
    </source>
</reference>
<evidence type="ECO:0000313" key="3">
    <source>
        <dbReference type="Proteomes" id="UP000066042"/>
    </source>
</evidence>
<evidence type="ECO:0000313" key="2">
    <source>
        <dbReference type="EMBL" id="ALM74885.1"/>
    </source>
</evidence>
<gene>
    <name evidence="2" type="ORF">TBCH5v1_0939</name>
</gene>
<sequence length="70" mass="8438">MKHLKVLNILKGKELTAEEISREVRISHPEVRRILLRLAEQGKVESLQKEGKILWRLKQRTREEEEFKYV</sequence>
<dbReference type="SUPFAM" id="SSF46785">
    <property type="entry name" value="Winged helix' DNA-binding domain"/>
    <property type="match status" value="1"/>
</dbReference>
<dbReference type="RefSeq" id="WP_013467036.1">
    <property type="nucleotide sequence ID" value="NZ_CP013050.1"/>
</dbReference>
<dbReference type="InterPro" id="IPR001845">
    <property type="entry name" value="HTH_ArsR_DNA-bd_dom"/>
</dbReference>
<dbReference type="Gene3D" id="1.10.10.10">
    <property type="entry name" value="Winged helix-like DNA-binding domain superfamily/Winged helix DNA-binding domain"/>
    <property type="match status" value="1"/>
</dbReference>
<organism evidence="2 3">
    <name type="scientific">Thermococcus barophilus</name>
    <dbReference type="NCBI Taxonomy" id="55802"/>
    <lineage>
        <taxon>Archaea</taxon>
        <taxon>Methanobacteriati</taxon>
        <taxon>Methanobacteriota</taxon>
        <taxon>Thermococci</taxon>
        <taxon>Thermococcales</taxon>
        <taxon>Thermococcaceae</taxon>
        <taxon>Thermococcus</taxon>
    </lineage>
</organism>
<feature type="domain" description="HTH arsR-type" evidence="1">
    <location>
        <begin position="4"/>
        <end position="45"/>
    </location>
</feature>
<dbReference type="GeneID" id="10041079"/>
<evidence type="ECO:0000259" key="1">
    <source>
        <dbReference type="Pfam" id="PF01022"/>
    </source>
</evidence>
<dbReference type="EMBL" id="CP013050">
    <property type="protein sequence ID" value="ALM74885.1"/>
    <property type="molecule type" value="Genomic_DNA"/>
</dbReference>